<feature type="active site" description="Charge relay system" evidence="3">
    <location>
        <position position="221"/>
    </location>
</feature>
<proteinExistence type="inferred from homology"/>
<organism evidence="6 7">
    <name type="scientific">Moelleriella libera RCEF 2490</name>
    <dbReference type="NCBI Taxonomy" id="1081109"/>
    <lineage>
        <taxon>Eukaryota</taxon>
        <taxon>Fungi</taxon>
        <taxon>Dikarya</taxon>
        <taxon>Ascomycota</taxon>
        <taxon>Pezizomycotina</taxon>
        <taxon>Sordariomycetes</taxon>
        <taxon>Hypocreomycetidae</taxon>
        <taxon>Hypocreales</taxon>
        <taxon>Clavicipitaceae</taxon>
        <taxon>Moelleriella</taxon>
    </lineage>
</organism>
<evidence type="ECO:0000259" key="5">
    <source>
        <dbReference type="Pfam" id="PF01425"/>
    </source>
</evidence>
<keyword evidence="7" id="KW-1185">Reference proteome</keyword>
<dbReference type="STRING" id="1081109.A0A168CNR1"/>
<dbReference type="Proteomes" id="UP000078544">
    <property type="component" value="Unassembled WGS sequence"/>
</dbReference>
<feature type="active site" description="Acyl-ester intermediate" evidence="3">
    <location>
        <position position="245"/>
    </location>
</feature>
<feature type="binding site" evidence="4">
    <location>
        <position position="196"/>
    </location>
    <ligand>
        <name>substrate</name>
    </ligand>
</feature>
<dbReference type="PANTHER" id="PTHR46072:SF4">
    <property type="entry name" value="AMIDASE C550.07-RELATED"/>
    <property type="match status" value="1"/>
</dbReference>
<evidence type="ECO:0000313" key="6">
    <source>
        <dbReference type="EMBL" id="KZZ96834.1"/>
    </source>
</evidence>
<dbReference type="InterPro" id="IPR023631">
    <property type="entry name" value="Amidase_dom"/>
</dbReference>
<reference evidence="6 7" key="1">
    <citation type="journal article" date="2016" name="Genome Biol. Evol.">
        <title>Divergent and convergent evolution of fungal pathogenicity.</title>
        <authorList>
            <person name="Shang Y."/>
            <person name="Xiao G."/>
            <person name="Zheng P."/>
            <person name="Cen K."/>
            <person name="Zhan S."/>
            <person name="Wang C."/>
        </authorList>
    </citation>
    <scope>NUCLEOTIDE SEQUENCE [LARGE SCALE GENOMIC DNA]</scope>
    <source>
        <strain evidence="6 7">RCEF 2490</strain>
    </source>
</reference>
<comment type="similarity">
    <text evidence="1">Belongs to the amidase family.</text>
</comment>
<dbReference type="Gene3D" id="3.90.1300.10">
    <property type="entry name" value="Amidase signature (AS) domain"/>
    <property type="match status" value="1"/>
</dbReference>
<dbReference type="PANTHER" id="PTHR46072">
    <property type="entry name" value="AMIDASE-RELATED-RELATED"/>
    <property type="match status" value="1"/>
</dbReference>
<feature type="binding site" evidence="4">
    <location>
        <position position="221"/>
    </location>
    <ligand>
        <name>substrate</name>
    </ligand>
</feature>
<feature type="active site" description="Charge relay system" evidence="3">
    <location>
        <position position="148"/>
    </location>
</feature>
<evidence type="ECO:0000256" key="4">
    <source>
        <dbReference type="PIRSR" id="PIRSR001221-2"/>
    </source>
</evidence>
<dbReference type="EMBL" id="AZGY01000007">
    <property type="protein sequence ID" value="KZZ96834.1"/>
    <property type="molecule type" value="Genomic_DNA"/>
</dbReference>
<protein>
    <submittedName>
        <fullName evidence="6">Acetamidase</fullName>
    </submittedName>
</protein>
<dbReference type="SUPFAM" id="SSF75304">
    <property type="entry name" value="Amidase signature (AS) enzymes"/>
    <property type="match status" value="1"/>
</dbReference>
<evidence type="ECO:0000256" key="3">
    <source>
        <dbReference type="PIRSR" id="PIRSR001221-1"/>
    </source>
</evidence>
<keyword evidence="2" id="KW-0378">Hydrolase</keyword>
<name>A0A168CNR1_9HYPO</name>
<dbReference type="PIRSF" id="PIRSF001221">
    <property type="entry name" value="Amidase_fungi"/>
    <property type="match status" value="1"/>
</dbReference>
<evidence type="ECO:0000313" key="7">
    <source>
        <dbReference type="Proteomes" id="UP000078544"/>
    </source>
</evidence>
<sequence>MISVISTVEAAPLLKGTPAYEETRHLILREFAAPVPQSLVLPENLIRNPPKNVTGIPRECGILSEADLDITDNHDASALAQAIASGKLTSVQVVTAFAKRALVAHQLTCCLTEWFMDEAIQRAQELDHHLATTGTTVGPLHGVPISIKDHIPVAGHWKDQGFIDTRTKDEHDCQLVAILRSAGAVFYCKTNQPQSIMHLETTSFYGRTLNPHNINLSSGGSTGGEAALIALRGSVLGVGSDIGGSIRGPSSFCGIYGFKSTSYSLPMGGFTGDTGMPAELNVLCSTGPMCRTLRDMDLFMRVVAAAKPWMEDPRIIPLPWSGSEEKAADFKIGLMMHDGVIVPQPPVTRALQWAKSQLESAGFQVRPFAPINVAQIMKNIRQAYWPAGPHAIDKHLEMAGEPKHPLTEWILADAPTEELSATEVFRQRLARDEMRRAFSLSWQAQDVDFVLCPAFVGPACSHDTARHWNYTAMWNYLDCPAAVVPTPIKTQSKADEADYADKEPLSDACRDVRRLWKEGDFEGAPINLQFVGRRYHDNGLFGMLAAVKDALELP</sequence>
<feature type="binding site" evidence="4">
    <location>
        <begin position="242"/>
        <end position="245"/>
    </location>
    <ligand>
        <name>substrate</name>
    </ligand>
</feature>
<feature type="domain" description="Amidase" evidence="5">
    <location>
        <begin position="93"/>
        <end position="540"/>
    </location>
</feature>
<gene>
    <name evidence="6" type="ORF">AAL_04063</name>
</gene>
<accession>A0A168CNR1</accession>
<dbReference type="OrthoDB" id="6428749at2759"/>
<evidence type="ECO:0000256" key="1">
    <source>
        <dbReference type="ARBA" id="ARBA00009199"/>
    </source>
</evidence>
<dbReference type="AlphaFoldDB" id="A0A168CNR1"/>
<comment type="caution">
    <text evidence="6">The sequence shown here is derived from an EMBL/GenBank/DDBJ whole genome shotgun (WGS) entry which is preliminary data.</text>
</comment>
<dbReference type="GO" id="GO:0016787">
    <property type="term" value="F:hydrolase activity"/>
    <property type="evidence" value="ECO:0007669"/>
    <property type="project" value="UniProtKB-KW"/>
</dbReference>
<dbReference type="InterPro" id="IPR036928">
    <property type="entry name" value="AS_sf"/>
</dbReference>
<dbReference type="Pfam" id="PF01425">
    <property type="entry name" value="Amidase"/>
    <property type="match status" value="1"/>
</dbReference>
<evidence type="ECO:0000256" key="2">
    <source>
        <dbReference type="ARBA" id="ARBA00022801"/>
    </source>
</evidence>